<gene>
    <name evidence="4" type="ORF">QT385_05160</name>
</gene>
<dbReference type="Pfam" id="PF12833">
    <property type="entry name" value="HTH_18"/>
    <property type="match status" value="1"/>
</dbReference>
<dbReference type="SMART" id="SM00342">
    <property type="entry name" value="HTH_ARAC"/>
    <property type="match status" value="1"/>
</dbReference>
<dbReference type="PROSITE" id="PS01124">
    <property type="entry name" value="HTH_ARAC_FAMILY_2"/>
    <property type="match status" value="1"/>
</dbReference>
<protein>
    <submittedName>
        <fullName evidence="4">Helix-turn-helix domain-containing protein</fullName>
    </submittedName>
</protein>
<organism evidence="4 5">
    <name type="scientific">Elizabethkingia miricola</name>
    <name type="common">Chryseobacterium miricola</name>
    <dbReference type="NCBI Taxonomy" id="172045"/>
    <lineage>
        <taxon>Bacteria</taxon>
        <taxon>Pseudomonadati</taxon>
        <taxon>Bacteroidota</taxon>
        <taxon>Flavobacteriia</taxon>
        <taxon>Flavobacteriales</taxon>
        <taxon>Weeksellaceae</taxon>
        <taxon>Elizabethkingia</taxon>
    </lineage>
</organism>
<evidence type="ECO:0000313" key="5">
    <source>
        <dbReference type="Proteomes" id="UP001239265"/>
    </source>
</evidence>
<dbReference type="EMBL" id="JAUCQJ010000001">
    <property type="protein sequence ID" value="MDQ8748016.1"/>
    <property type="molecule type" value="Genomic_DNA"/>
</dbReference>
<dbReference type="InterPro" id="IPR009057">
    <property type="entry name" value="Homeodomain-like_sf"/>
</dbReference>
<feature type="domain" description="HTH araC/xylS-type" evidence="3">
    <location>
        <begin position="154"/>
        <end position="257"/>
    </location>
</feature>
<proteinExistence type="predicted"/>
<accession>A0ABD5B2J0</accession>
<keyword evidence="1" id="KW-0805">Transcription regulation</keyword>
<evidence type="ECO:0000256" key="1">
    <source>
        <dbReference type="ARBA" id="ARBA00023015"/>
    </source>
</evidence>
<evidence type="ECO:0000259" key="3">
    <source>
        <dbReference type="PROSITE" id="PS01124"/>
    </source>
</evidence>
<dbReference type="SUPFAM" id="SSF46689">
    <property type="entry name" value="Homeodomain-like"/>
    <property type="match status" value="1"/>
</dbReference>
<comment type="caution">
    <text evidence="4">The sequence shown here is derived from an EMBL/GenBank/DDBJ whole genome shotgun (WGS) entry which is preliminary data.</text>
</comment>
<name>A0ABD5B2J0_ELIMR</name>
<reference evidence="4 5" key="1">
    <citation type="submission" date="2023-06" db="EMBL/GenBank/DDBJ databases">
        <title>Nosocomial Elizabethkingia miricola genome.</title>
        <authorList>
            <person name="Morgado S."/>
            <person name="Fonseca E."/>
            <person name="Freitas F."/>
            <person name="Vicente A.C."/>
        </authorList>
    </citation>
    <scope>NUCLEOTIDE SEQUENCE [LARGE SCALE GENOMIC DNA]</scope>
    <source>
        <strain evidence="4 5">EM15</strain>
    </source>
</reference>
<sequence length="273" mass="32453">MTQQRIFKTYKPQNKTISEFIEYYYIHWDSENTKTEFVGFPHTNTTLSLYPSHVRKPIQETHYDPLATFLQSFTPIRDTILVSRLFGKINKITIVFKALGIQQFYRDIDTTKHINDYSFFTTEELQLLFTNNNFEHIVPLLDKFLSKRYQRFTQDIISFSIEYISTQVADFNVEQLSKKTGFSRRHLNRLFKQHLGVSIKKFHEIIVFRSILNSKQFEKSNLNFTQLAHHINLSDQSHLNKIFENMTSQSPTSFFKKGIHLGDEDTFWHLDSE</sequence>
<dbReference type="Gene3D" id="1.10.10.60">
    <property type="entry name" value="Homeodomain-like"/>
    <property type="match status" value="1"/>
</dbReference>
<dbReference type="AlphaFoldDB" id="A0ABD5B2J0"/>
<dbReference type="InterPro" id="IPR018060">
    <property type="entry name" value="HTH_AraC"/>
</dbReference>
<evidence type="ECO:0000256" key="2">
    <source>
        <dbReference type="ARBA" id="ARBA00023163"/>
    </source>
</evidence>
<dbReference type="RefSeq" id="WP_078794495.1">
    <property type="nucleotide sequence ID" value="NZ_CP040516.1"/>
</dbReference>
<evidence type="ECO:0000313" key="4">
    <source>
        <dbReference type="EMBL" id="MDQ8748016.1"/>
    </source>
</evidence>
<dbReference type="Proteomes" id="UP001239265">
    <property type="component" value="Unassembled WGS sequence"/>
</dbReference>
<keyword evidence="2" id="KW-0804">Transcription</keyword>